<feature type="non-terminal residue" evidence="4">
    <location>
        <position position="1"/>
    </location>
</feature>
<evidence type="ECO:0000259" key="3">
    <source>
        <dbReference type="Pfam" id="PF00501"/>
    </source>
</evidence>
<evidence type="ECO:0000313" key="5">
    <source>
        <dbReference type="Proteomes" id="UP000054047"/>
    </source>
</evidence>
<organism evidence="4 5">
    <name type="scientific">Ancylostoma duodenale</name>
    <dbReference type="NCBI Taxonomy" id="51022"/>
    <lineage>
        <taxon>Eukaryota</taxon>
        <taxon>Metazoa</taxon>
        <taxon>Ecdysozoa</taxon>
        <taxon>Nematoda</taxon>
        <taxon>Chromadorea</taxon>
        <taxon>Rhabditida</taxon>
        <taxon>Rhabditina</taxon>
        <taxon>Rhabditomorpha</taxon>
        <taxon>Strongyloidea</taxon>
        <taxon>Ancylostomatidae</taxon>
        <taxon>Ancylostomatinae</taxon>
        <taxon>Ancylostoma</taxon>
    </lineage>
</organism>
<reference evidence="4 5" key="1">
    <citation type="submission" date="2013-12" db="EMBL/GenBank/DDBJ databases">
        <title>Draft genome of the parsitic nematode Ancylostoma duodenale.</title>
        <authorList>
            <person name="Mitreva M."/>
        </authorList>
    </citation>
    <scope>NUCLEOTIDE SEQUENCE [LARGE SCALE GENOMIC DNA]</scope>
    <source>
        <strain evidence="4 5">Zhejiang</strain>
    </source>
</reference>
<protein>
    <recommendedName>
        <fullName evidence="3">AMP-dependent synthetase/ligase domain-containing protein</fullName>
    </recommendedName>
</protein>
<dbReference type="OrthoDB" id="10253869at2759"/>
<keyword evidence="5" id="KW-1185">Reference proteome</keyword>
<gene>
    <name evidence="4" type="ORF">ANCDUO_19425</name>
</gene>
<keyword evidence="2" id="KW-0576">Peroxisome</keyword>
<evidence type="ECO:0000313" key="4">
    <source>
        <dbReference type="EMBL" id="KIH50496.1"/>
    </source>
</evidence>
<dbReference type="Proteomes" id="UP000054047">
    <property type="component" value="Unassembled WGS sequence"/>
</dbReference>
<dbReference type="PANTHER" id="PTHR24096:SF422">
    <property type="entry name" value="BCDNA.GH02901"/>
    <property type="match status" value="1"/>
</dbReference>
<dbReference type="EMBL" id="KN749538">
    <property type="protein sequence ID" value="KIH50496.1"/>
    <property type="molecule type" value="Genomic_DNA"/>
</dbReference>
<evidence type="ECO:0000256" key="1">
    <source>
        <dbReference type="ARBA" id="ARBA00004275"/>
    </source>
</evidence>
<dbReference type="GO" id="GO:0005777">
    <property type="term" value="C:peroxisome"/>
    <property type="evidence" value="ECO:0007669"/>
    <property type="project" value="UniProtKB-SubCell"/>
</dbReference>
<dbReference type="PANTHER" id="PTHR24096">
    <property type="entry name" value="LONG-CHAIN-FATTY-ACID--COA LIGASE"/>
    <property type="match status" value="1"/>
</dbReference>
<comment type="subcellular location">
    <subcellularLocation>
        <location evidence="1">Peroxisome</location>
    </subcellularLocation>
</comment>
<dbReference type="SUPFAM" id="SSF56801">
    <property type="entry name" value="Acetyl-CoA synthetase-like"/>
    <property type="match status" value="1"/>
</dbReference>
<dbReference type="Pfam" id="PF00501">
    <property type="entry name" value="AMP-binding"/>
    <property type="match status" value="1"/>
</dbReference>
<evidence type="ECO:0000256" key="2">
    <source>
        <dbReference type="ARBA" id="ARBA00023140"/>
    </source>
</evidence>
<dbReference type="AlphaFoldDB" id="A0A0C2G078"/>
<sequence length="199" mass="22211">ELQRQFTDSGTKLVFTNQDCLKKVQNAARLSPTVKVGIHTTTQHCTTEVGTTGVSKGVMLTHRNYCAMMNIYRRHDAARMSGALTPPWNNDKDKHLFLLPFYHCYGFALLMGSLLNGATAVVMSHFQPELFCASIQKHRIRHVAVVPPIMVFLAKSPICQRYDLSSLQFLLSGAAPAGKDLCEDLSRKYKNMTHIQQGG</sequence>
<dbReference type="Gene3D" id="3.40.50.980">
    <property type="match status" value="1"/>
</dbReference>
<dbReference type="GO" id="GO:0016405">
    <property type="term" value="F:CoA-ligase activity"/>
    <property type="evidence" value="ECO:0007669"/>
    <property type="project" value="TreeGrafter"/>
</dbReference>
<name>A0A0C2G078_9BILA</name>
<dbReference type="InterPro" id="IPR000873">
    <property type="entry name" value="AMP-dep_synth/lig_dom"/>
</dbReference>
<feature type="domain" description="AMP-dependent synthetase/ligase" evidence="3">
    <location>
        <begin position="50"/>
        <end position="198"/>
    </location>
</feature>
<accession>A0A0C2G078</accession>
<proteinExistence type="predicted"/>